<evidence type="ECO:0000313" key="1">
    <source>
        <dbReference type="EMBL" id="GGA99339.1"/>
    </source>
</evidence>
<dbReference type="RefSeq" id="WP_188825000.1">
    <property type="nucleotide sequence ID" value="NZ_BMHH01000012.1"/>
</dbReference>
<keyword evidence="2" id="KW-1185">Reference proteome</keyword>
<reference evidence="1" key="2">
    <citation type="submission" date="2020-09" db="EMBL/GenBank/DDBJ databases">
        <authorList>
            <person name="Sun Q."/>
            <person name="Zhou Y."/>
        </authorList>
    </citation>
    <scope>NUCLEOTIDE SEQUENCE</scope>
    <source>
        <strain evidence="1">CGMCC 1.15082</strain>
    </source>
</reference>
<protein>
    <recommendedName>
        <fullName evidence="3">DUF2491 family protein</fullName>
    </recommendedName>
</protein>
<gene>
    <name evidence="1" type="ORF">GCM10011491_29510</name>
</gene>
<proteinExistence type="predicted"/>
<dbReference type="EMBL" id="BMHH01000012">
    <property type="protein sequence ID" value="GGA99339.1"/>
    <property type="molecule type" value="Genomic_DNA"/>
</dbReference>
<accession>A0A916SG98</accession>
<dbReference type="InterPro" id="IPR019621">
    <property type="entry name" value="DUF2491"/>
</dbReference>
<sequence length="221" mass="24251">MIGWFGRRNDHSRNSIPVELGPLAVGIDGAIDVDLLSLEADALGGEPAMPLPARGPFIVAAYGQVTLEANTVLSRYYDDQHRMIQVISASGRPGDAIEDISIYHPWDSVVPSGQTEWNRWMGTAGLIGQPSYDADGILFTRFWGEGPDRTQPVEFVEMVDDGETKRSIHQTCMLYFRPLGATREMLLINVERDLEQGYGPAGGSVEFLIGYGLGPADVRRV</sequence>
<evidence type="ECO:0000313" key="2">
    <source>
        <dbReference type="Proteomes" id="UP000646478"/>
    </source>
</evidence>
<evidence type="ECO:0008006" key="3">
    <source>
        <dbReference type="Google" id="ProtNLM"/>
    </source>
</evidence>
<comment type="caution">
    <text evidence="1">The sequence shown here is derived from an EMBL/GenBank/DDBJ whole genome shotgun (WGS) entry which is preliminary data.</text>
</comment>
<dbReference type="AlphaFoldDB" id="A0A916SG98"/>
<name>A0A916SG98_9HYPH</name>
<dbReference type="Pfam" id="PF10679">
    <property type="entry name" value="DUF2491"/>
    <property type="match status" value="1"/>
</dbReference>
<dbReference type="Proteomes" id="UP000646478">
    <property type="component" value="Unassembled WGS sequence"/>
</dbReference>
<organism evidence="1 2">
    <name type="scientific">Brucella endophytica</name>
    <dbReference type="NCBI Taxonomy" id="1963359"/>
    <lineage>
        <taxon>Bacteria</taxon>
        <taxon>Pseudomonadati</taxon>
        <taxon>Pseudomonadota</taxon>
        <taxon>Alphaproteobacteria</taxon>
        <taxon>Hyphomicrobiales</taxon>
        <taxon>Brucellaceae</taxon>
        <taxon>Brucella/Ochrobactrum group</taxon>
        <taxon>Brucella</taxon>
    </lineage>
</organism>
<reference evidence="1" key="1">
    <citation type="journal article" date="2014" name="Int. J. Syst. Evol. Microbiol.">
        <title>Complete genome sequence of Corynebacterium casei LMG S-19264T (=DSM 44701T), isolated from a smear-ripened cheese.</title>
        <authorList>
            <consortium name="US DOE Joint Genome Institute (JGI-PGF)"/>
            <person name="Walter F."/>
            <person name="Albersmeier A."/>
            <person name="Kalinowski J."/>
            <person name="Ruckert C."/>
        </authorList>
    </citation>
    <scope>NUCLEOTIDE SEQUENCE</scope>
    <source>
        <strain evidence="1">CGMCC 1.15082</strain>
    </source>
</reference>